<keyword evidence="3" id="KW-1185">Reference proteome</keyword>
<dbReference type="SUPFAM" id="SSF89550">
    <property type="entry name" value="PHP domain-like"/>
    <property type="match status" value="1"/>
</dbReference>
<organism evidence="2 3">
    <name type="scientific">Stenotrophobium rhamnosiphilum</name>
    <dbReference type="NCBI Taxonomy" id="2029166"/>
    <lineage>
        <taxon>Bacteria</taxon>
        <taxon>Pseudomonadati</taxon>
        <taxon>Pseudomonadota</taxon>
        <taxon>Gammaproteobacteria</taxon>
        <taxon>Nevskiales</taxon>
        <taxon>Nevskiaceae</taxon>
        <taxon>Stenotrophobium</taxon>
    </lineage>
</organism>
<dbReference type="PANTHER" id="PTHR42924">
    <property type="entry name" value="EXONUCLEASE"/>
    <property type="match status" value="1"/>
</dbReference>
<dbReference type="NCBIfam" id="NF038032">
    <property type="entry name" value="CehA_McbA_metalo"/>
    <property type="match status" value="1"/>
</dbReference>
<dbReference type="PANTHER" id="PTHR42924:SF3">
    <property type="entry name" value="POLYMERASE_HISTIDINOL PHOSPHATASE N-TERMINAL DOMAIN-CONTAINING PROTEIN"/>
    <property type="match status" value="1"/>
</dbReference>
<dbReference type="EMBL" id="QANS01000006">
    <property type="protein sequence ID" value="PTU30271.1"/>
    <property type="molecule type" value="Genomic_DNA"/>
</dbReference>
<sequence length="399" mass="42979">MINVRHAALLFFLTLCACGRSEQSRQEETHTPSPGTVPSEPPASLTKGIWMKGDLHVHSRHSNDSTNNPVAKIVALAETVGMDYLLISDHDNHVDGDVASHTWADPEFRSDSVLLLYGAEWTTQRGHGTAMSARPYDHKRFYDVRDARDAKVIATKKALGIFVAANHPMAADHFGFSYDLVDSMEVWSSAIWSSNTTALTVWDDMLKSGRRIAANGGSDSHHGYPDSPDAELDPNNVQAGGNNVGTPTTWVYGSSHNSEAVFAALKAGRSSVSANPFSPRVEFTADLDGDDTPDGMMGDNLAGRGLPVRFRVLLGNANLPLPYQVKVIKDGAELGTYTASGFPPVASFTDTPAAGSRSYYRVEVTGTITPYPQVPASALLSGNMVGLSSPIYFNFDPSF</sequence>
<dbReference type="GO" id="GO:0004534">
    <property type="term" value="F:5'-3' RNA exonuclease activity"/>
    <property type="evidence" value="ECO:0007669"/>
    <property type="project" value="TreeGrafter"/>
</dbReference>
<feature type="region of interest" description="Disordered" evidence="1">
    <location>
        <begin position="24"/>
        <end position="44"/>
    </location>
</feature>
<reference evidence="2 3" key="1">
    <citation type="submission" date="2018-04" db="EMBL/GenBank/DDBJ databases">
        <title>Novel species isolated from glacier.</title>
        <authorList>
            <person name="Liu Q."/>
            <person name="Xin Y.-H."/>
        </authorList>
    </citation>
    <scope>NUCLEOTIDE SEQUENCE [LARGE SCALE GENOMIC DNA]</scope>
    <source>
        <strain evidence="2 3">GT1R17</strain>
    </source>
</reference>
<dbReference type="PROSITE" id="PS51257">
    <property type="entry name" value="PROKAR_LIPOPROTEIN"/>
    <property type="match status" value="1"/>
</dbReference>
<dbReference type="InterPro" id="IPR052018">
    <property type="entry name" value="PHP_domain"/>
</dbReference>
<dbReference type="AlphaFoldDB" id="A0A2T5MCI4"/>
<comment type="caution">
    <text evidence="2">The sequence shown here is derived from an EMBL/GenBank/DDBJ whole genome shotgun (WGS) entry which is preliminary data.</text>
</comment>
<feature type="region of interest" description="Disordered" evidence="1">
    <location>
        <begin position="213"/>
        <end position="243"/>
    </location>
</feature>
<dbReference type="Proteomes" id="UP000244248">
    <property type="component" value="Unassembled WGS sequence"/>
</dbReference>
<dbReference type="Gene3D" id="3.20.20.140">
    <property type="entry name" value="Metal-dependent hydrolases"/>
    <property type="match status" value="1"/>
</dbReference>
<dbReference type="OrthoDB" id="9804333at2"/>
<evidence type="ECO:0000313" key="2">
    <source>
        <dbReference type="EMBL" id="PTU30271.1"/>
    </source>
</evidence>
<evidence type="ECO:0000313" key="3">
    <source>
        <dbReference type="Proteomes" id="UP000244248"/>
    </source>
</evidence>
<name>A0A2T5MCI4_9GAMM</name>
<gene>
    <name evidence="2" type="ORF">CJD38_15085</name>
</gene>
<protein>
    <submittedName>
        <fullName evidence="2">Histidinol-phosphatase</fullName>
    </submittedName>
</protein>
<proteinExistence type="predicted"/>
<dbReference type="RefSeq" id="WP_107941212.1">
    <property type="nucleotide sequence ID" value="NZ_QANS01000006.1"/>
</dbReference>
<dbReference type="InterPro" id="IPR016195">
    <property type="entry name" value="Pol/histidinol_Pase-like"/>
</dbReference>
<dbReference type="GO" id="GO:0035312">
    <property type="term" value="F:5'-3' DNA exonuclease activity"/>
    <property type="evidence" value="ECO:0007669"/>
    <property type="project" value="TreeGrafter"/>
</dbReference>
<accession>A0A2T5MCI4</accession>
<evidence type="ECO:0000256" key="1">
    <source>
        <dbReference type="SAM" id="MobiDB-lite"/>
    </source>
</evidence>